<dbReference type="EMBL" id="JACOFX010000002">
    <property type="protein sequence ID" value="MBC3906984.1"/>
    <property type="molecule type" value="Genomic_DNA"/>
</dbReference>
<dbReference type="Proteomes" id="UP000646911">
    <property type="component" value="Unassembled WGS sequence"/>
</dbReference>
<evidence type="ECO:0000313" key="3">
    <source>
        <dbReference type="Proteomes" id="UP000646911"/>
    </source>
</evidence>
<sequence>MTAPNHKPNAAPPTAEQKLDKIIKDFGNANKTANNSPGDDLAKLLEVSPDLKKRILDSVDKGYLTQFQALPANSGTGGSYDPSAKAINVPMNVLQKASTSERDKGELIFVMGHEIQHSFNAAATKKITQDFLDGTKVLATSKASPHDYTKVTEDFIQASRKDEASAHIGGFNAIASQARKDNPKATLEDIYSTAPGRMQDFITVSGTPGNYNYAMKPGLTVDADMSMPYSKDNVAAMSKYYFDKSAKESKLGSNHNLDYTNFYGSWAVNVAGNNEKAYQDYYHKIDKKYATPEVQFDMKRLGLQQDLINQNVKFSDNKAFSYVDTSDGKKKAATFDPDAYPNLSPPVSPVSHHALARHSRLDTIDGTTGPVNLSRAELSLPVINRTGMLMGDDMPSGRLLGRVTEKLGTGQPKPE</sequence>
<comment type="caution">
    <text evidence="2">The sequence shown here is derived from an EMBL/GenBank/DDBJ whole genome shotgun (WGS) entry which is preliminary data.</text>
</comment>
<name>A0ABR6Z5Y7_9BURK</name>
<protein>
    <submittedName>
        <fullName evidence="2">Uncharacterized protein</fullName>
    </submittedName>
</protein>
<dbReference type="RefSeq" id="WP_186952200.1">
    <property type="nucleotide sequence ID" value="NZ_JACOFX010000002.1"/>
</dbReference>
<proteinExistence type="predicted"/>
<reference evidence="2 3" key="1">
    <citation type="submission" date="2020-08" db="EMBL/GenBank/DDBJ databases">
        <title>Novel species isolated from subtropical streams in China.</title>
        <authorList>
            <person name="Lu H."/>
        </authorList>
    </citation>
    <scope>NUCLEOTIDE SEQUENCE [LARGE SCALE GENOMIC DNA]</scope>
    <source>
        <strain evidence="2 3">NL8W</strain>
    </source>
</reference>
<organism evidence="2 3">
    <name type="scientific">Undibacterium umbellatum</name>
    <dbReference type="NCBI Taxonomy" id="2762300"/>
    <lineage>
        <taxon>Bacteria</taxon>
        <taxon>Pseudomonadati</taxon>
        <taxon>Pseudomonadota</taxon>
        <taxon>Betaproteobacteria</taxon>
        <taxon>Burkholderiales</taxon>
        <taxon>Oxalobacteraceae</taxon>
        <taxon>Undibacterium</taxon>
    </lineage>
</organism>
<feature type="region of interest" description="Disordered" evidence="1">
    <location>
        <begin position="393"/>
        <end position="415"/>
    </location>
</feature>
<evidence type="ECO:0000313" key="2">
    <source>
        <dbReference type="EMBL" id="MBC3906984.1"/>
    </source>
</evidence>
<keyword evidence="3" id="KW-1185">Reference proteome</keyword>
<accession>A0ABR6Z5Y7</accession>
<gene>
    <name evidence="2" type="ORF">H8L47_05365</name>
</gene>
<evidence type="ECO:0000256" key="1">
    <source>
        <dbReference type="SAM" id="MobiDB-lite"/>
    </source>
</evidence>